<evidence type="ECO:0000313" key="2">
    <source>
        <dbReference type="Proteomes" id="UP000821865"/>
    </source>
</evidence>
<dbReference type="Proteomes" id="UP000821865">
    <property type="component" value="Chromosome 9"/>
</dbReference>
<comment type="caution">
    <text evidence="1">The sequence shown here is derived from an EMBL/GenBank/DDBJ whole genome shotgun (WGS) entry which is preliminary data.</text>
</comment>
<protein>
    <submittedName>
        <fullName evidence="1">Uncharacterized protein</fullName>
    </submittedName>
</protein>
<evidence type="ECO:0000313" key="1">
    <source>
        <dbReference type="EMBL" id="KAH7933561.1"/>
    </source>
</evidence>
<sequence length="322" mass="36153">MTSFMRRHFKWYGRICKSSGLIIVHGPQTADAGDDIKVSWNKLYLIYSVACISVCAFVEISYFYQIWLAVFVYSHVFTTSLYVVAYVICAIKVVLNVSLTFVNARCLQGIFKEASEYEQRVHFVAPKKQHMLTVTWCLIRPLLLAAFATNVCTSSYLSVEFVDDLSYGLVLSVTLKIASTAGNFLFYVFDVVHSLVLRPCCEVIQLYIRHQHDVLRSVVQNTDNVSSEKRARLIEMIRIDLCTVSNLNHRLNQVWGCSIVASGAQFVCVTCIGIYLSFVEEFSSSQHLLAMTCAITAGLDTLDIASLSDAMVTEVSHCYSST</sequence>
<organism evidence="1 2">
    <name type="scientific">Dermacentor silvarum</name>
    <name type="common">Tick</name>
    <dbReference type="NCBI Taxonomy" id="543639"/>
    <lineage>
        <taxon>Eukaryota</taxon>
        <taxon>Metazoa</taxon>
        <taxon>Ecdysozoa</taxon>
        <taxon>Arthropoda</taxon>
        <taxon>Chelicerata</taxon>
        <taxon>Arachnida</taxon>
        <taxon>Acari</taxon>
        <taxon>Parasitiformes</taxon>
        <taxon>Ixodida</taxon>
        <taxon>Ixodoidea</taxon>
        <taxon>Ixodidae</taxon>
        <taxon>Rhipicephalinae</taxon>
        <taxon>Dermacentor</taxon>
    </lineage>
</organism>
<keyword evidence="2" id="KW-1185">Reference proteome</keyword>
<accession>A0ACB8C415</accession>
<reference evidence="1" key="1">
    <citation type="submission" date="2020-05" db="EMBL/GenBank/DDBJ databases">
        <title>Large-scale comparative analyses of tick genomes elucidate their genetic diversity and vector capacities.</title>
        <authorList>
            <person name="Jia N."/>
            <person name="Wang J."/>
            <person name="Shi W."/>
            <person name="Du L."/>
            <person name="Sun Y."/>
            <person name="Zhan W."/>
            <person name="Jiang J."/>
            <person name="Wang Q."/>
            <person name="Zhang B."/>
            <person name="Ji P."/>
            <person name="Sakyi L.B."/>
            <person name="Cui X."/>
            <person name="Yuan T."/>
            <person name="Jiang B."/>
            <person name="Yang W."/>
            <person name="Lam T.T.-Y."/>
            <person name="Chang Q."/>
            <person name="Ding S."/>
            <person name="Wang X."/>
            <person name="Zhu J."/>
            <person name="Ruan X."/>
            <person name="Zhao L."/>
            <person name="Wei J."/>
            <person name="Que T."/>
            <person name="Du C."/>
            <person name="Cheng J."/>
            <person name="Dai P."/>
            <person name="Han X."/>
            <person name="Huang E."/>
            <person name="Gao Y."/>
            <person name="Liu J."/>
            <person name="Shao H."/>
            <person name="Ye R."/>
            <person name="Li L."/>
            <person name="Wei W."/>
            <person name="Wang X."/>
            <person name="Wang C."/>
            <person name="Yang T."/>
            <person name="Huo Q."/>
            <person name="Li W."/>
            <person name="Guo W."/>
            <person name="Chen H."/>
            <person name="Zhou L."/>
            <person name="Ni X."/>
            <person name="Tian J."/>
            <person name="Zhou Y."/>
            <person name="Sheng Y."/>
            <person name="Liu T."/>
            <person name="Pan Y."/>
            <person name="Xia L."/>
            <person name="Li J."/>
            <person name="Zhao F."/>
            <person name="Cao W."/>
        </authorList>
    </citation>
    <scope>NUCLEOTIDE SEQUENCE</scope>
    <source>
        <strain evidence="1">Dsil-2018</strain>
    </source>
</reference>
<proteinExistence type="predicted"/>
<dbReference type="EMBL" id="CM023478">
    <property type="protein sequence ID" value="KAH7933561.1"/>
    <property type="molecule type" value="Genomic_DNA"/>
</dbReference>
<name>A0ACB8C415_DERSI</name>
<gene>
    <name evidence="1" type="ORF">HPB49_013919</name>
</gene>